<dbReference type="PANTHER" id="PTHR33021:SF9">
    <property type="entry name" value="PUTATIVE, EXPRESSED-RELATED"/>
    <property type="match status" value="1"/>
</dbReference>
<keyword evidence="1" id="KW-0732">Signal</keyword>
<dbReference type="Pfam" id="PF02298">
    <property type="entry name" value="Cu_bind_like"/>
    <property type="match status" value="1"/>
</dbReference>
<feature type="chain" id="PRO_5015176321" evidence="1">
    <location>
        <begin position="30"/>
        <end position="128"/>
    </location>
</feature>
<dbReference type="GO" id="GO:0005886">
    <property type="term" value="C:plasma membrane"/>
    <property type="evidence" value="ECO:0007669"/>
    <property type="project" value="TreeGrafter"/>
</dbReference>
<evidence type="ECO:0000313" key="4">
    <source>
        <dbReference type="Proteomes" id="UP000237105"/>
    </source>
</evidence>
<protein>
    <submittedName>
        <fullName evidence="3">Cupredoxin</fullName>
    </submittedName>
</protein>
<keyword evidence="4" id="KW-1185">Reference proteome</keyword>
<feature type="domain" description="Phytocyanin" evidence="2">
    <location>
        <begin position="30"/>
        <end position="128"/>
    </location>
</feature>
<accession>A0A2P5DRX4</accession>
<organism evidence="3 4">
    <name type="scientific">Parasponia andersonii</name>
    <name type="common">Sponia andersonii</name>
    <dbReference type="NCBI Taxonomy" id="3476"/>
    <lineage>
        <taxon>Eukaryota</taxon>
        <taxon>Viridiplantae</taxon>
        <taxon>Streptophyta</taxon>
        <taxon>Embryophyta</taxon>
        <taxon>Tracheophyta</taxon>
        <taxon>Spermatophyta</taxon>
        <taxon>Magnoliopsida</taxon>
        <taxon>eudicotyledons</taxon>
        <taxon>Gunneridae</taxon>
        <taxon>Pentapetalae</taxon>
        <taxon>rosids</taxon>
        <taxon>fabids</taxon>
        <taxon>Rosales</taxon>
        <taxon>Cannabaceae</taxon>
        <taxon>Parasponia</taxon>
    </lineage>
</organism>
<dbReference type="InterPro" id="IPR008972">
    <property type="entry name" value="Cupredoxin"/>
</dbReference>
<dbReference type="InterPro" id="IPR003245">
    <property type="entry name" value="Phytocyanin_dom"/>
</dbReference>
<sequence length="128" mass="13838">MAQGRVNAMPTAALVLLMLVIGHLDLARAATYVVGDSTGGWTFGIVRKWPPKGMIFNAGDTLVFKYGPGHNVVRVNRAGYKSCTARKGAKVYNHGIAKIKLVKGKNYFICSVLNHCKKFGMKIAVTAV</sequence>
<name>A0A2P5DRX4_PARAD</name>
<proteinExistence type="predicted"/>
<gene>
    <name evidence="3" type="ORF">PanWU01x14_037620</name>
</gene>
<dbReference type="PANTHER" id="PTHR33021">
    <property type="entry name" value="BLUE COPPER PROTEIN"/>
    <property type="match status" value="1"/>
</dbReference>
<dbReference type="Proteomes" id="UP000237105">
    <property type="component" value="Unassembled WGS sequence"/>
</dbReference>
<dbReference type="PROSITE" id="PS51485">
    <property type="entry name" value="PHYTOCYANIN"/>
    <property type="match status" value="1"/>
</dbReference>
<evidence type="ECO:0000256" key="1">
    <source>
        <dbReference type="SAM" id="SignalP"/>
    </source>
</evidence>
<reference evidence="4" key="1">
    <citation type="submission" date="2016-06" db="EMBL/GenBank/DDBJ databases">
        <title>Parallel loss of symbiosis genes in relatives of nitrogen-fixing non-legume Parasponia.</title>
        <authorList>
            <person name="Van Velzen R."/>
            <person name="Holmer R."/>
            <person name="Bu F."/>
            <person name="Rutten L."/>
            <person name="Van Zeijl A."/>
            <person name="Liu W."/>
            <person name="Santuari L."/>
            <person name="Cao Q."/>
            <person name="Sharma T."/>
            <person name="Shen D."/>
            <person name="Roswanjaya Y."/>
            <person name="Wardhani T."/>
            <person name="Kalhor M.S."/>
            <person name="Jansen J."/>
            <person name="Van den Hoogen J."/>
            <person name="Gungor B."/>
            <person name="Hartog M."/>
            <person name="Hontelez J."/>
            <person name="Verver J."/>
            <person name="Yang W.-C."/>
            <person name="Schijlen E."/>
            <person name="Repin R."/>
            <person name="Schilthuizen M."/>
            <person name="Schranz E."/>
            <person name="Heidstra R."/>
            <person name="Miyata K."/>
            <person name="Fedorova E."/>
            <person name="Kohlen W."/>
            <person name="Bisseling T."/>
            <person name="Smit S."/>
            <person name="Geurts R."/>
        </authorList>
    </citation>
    <scope>NUCLEOTIDE SEQUENCE [LARGE SCALE GENOMIC DNA]</scope>
    <source>
        <strain evidence="4">cv. WU1-14</strain>
    </source>
</reference>
<dbReference type="AlphaFoldDB" id="A0A2P5DRX4"/>
<dbReference type="GO" id="GO:0009055">
    <property type="term" value="F:electron transfer activity"/>
    <property type="evidence" value="ECO:0007669"/>
    <property type="project" value="InterPro"/>
</dbReference>
<dbReference type="SUPFAM" id="SSF49503">
    <property type="entry name" value="Cupredoxins"/>
    <property type="match status" value="1"/>
</dbReference>
<evidence type="ECO:0000259" key="2">
    <source>
        <dbReference type="PROSITE" id="PS51485"/>
    </source>
</evidence>
<dbReference type="Gene3D" id="2.60.40.420">
    <property type="entry name" value="Cupredoxins - blue copper proteins"/>
    <property type="match status" value="1"/>
</dbReference>
<evidence type="ECO:0000313" key="3">
    <source>
        <dbReference type="EMBL" id="PON76046.1"/>
    </source>
</evidence>
<dbReference type="EMBL" id="JXTB01000020">
    <property type="protein sequence ID" value="PON76046.1"/>
    <property type="molecule type" value="Genomic_DNA"/>
</dbReference>
<comment type="caution">
    <text evidence="3">The sequence shown here is derived from an EMBL/GenBank/DDBJ whole genome shotgun (WGS) entry which is preliminary data.</text>
</comment>
<dbReference type="STRING" id="3476.A0A2P5DRX4"/>
<feature type="signal peptide" evidence="1">
    <location>
        <begin position="1"/>
        <end position="29"/>
    </location>
</feature>
<dbReference type="InterPro" id="IPR039391">
    <property type="entry name" value="Phytocyanin-like"/>
</dbReference>
<dbReference type="OrthoDB" id="2011645at2759"/>